<reference evidence="1" key="1">
    <citation type="journal article" date="2018" name="Int. J. Syst. Evol. Microbiol.">
        <title>Neptunicella marina gen. nov., sp. nov., isolated from surface seawater.</title>
        <authorList>
            <person name="Liu X."/>
            <person name="Lai Q."/>
            <person name="Du Y."/>
            <person name="Zhang X."/>
            <person name="Liu Z."/>
            <person name="Sun F."/>
            <person name="Shao Z."/>
        </authorList>
    </citation>
    <scope>NUCLEOTIDE SEQUENCE</scope>
    <source>
        <strain evidence="1">S27-2</strain>
    </source>
</reference>
<dbReference type="EMBL" id="JACNEP010000007">
    <property type="protein sequence ID" value="MBC3766328.1"/>
    <property type="molecule type" value="Genomic_DNA"/>
</dbReference>
<accession>A0A8J6M2I4</accession>
<proteinExistence type="predicted"/>
<comment type="caution">
    <text evidence="1">The sequence shown here is derived from an EMBL/GenBank/DDBJ whole genome shotgun (WGS) entry which is preliminary data.</text>
</comment>
<sequence>MRVEDYCQMELVGRVLFVKLHKVWTRNIVDKVLAEVQQTVVNIQDEPWAACVDIRQWIMPTPDALSGFQLIYDWCIEHNQTHEVTVCRLQAQANIIGDVSQYDPEFHYYTQDPEEAVLWLNQQGFQCALPAEFK</sequence>
<dbReference type="AlphaFoldDB" id="A0A8J6M2I4"/>
<reference evidence="1" key="2">
    <citation type="submission" date="2020-08" db="EMBL/GenBank/DDBJ databases">
        <authorList>
            <person name="Lai Q."/>
        </authorList>
    </citation>
    <scope>NUCLEOTIDE SEQUENCE</scope>
    <source>
        <strain evidence="1">S27-2</strain>
    </source>
</reference>
<evidence type="ECO:0000313" key="1">
    <source>
        <dbReference type="EMBL" id="MBC3766328.1"/>
    </source>
</evidence>
<keyword evidence="2" id="KW-1185">Reference proteome</keyword>
<dbReference type="RefSeq" id="WP_186506854.1">
    <property type="nucleotide sequence ID" value="NZ_JACNEP010000007.1"/>
</dbReference>
<organism evidence="1 2">
    <name type="scientific">Neptunicella marina</name>
    <dbReference type="NCBI Taxonomy" id="2125989"/>
    <lineage>
        <taxon>Bacteria</taxon>
        <taxon>Pseudomonadati</taxon>
        <taxon>Pseudomonadota</taxon>
        <taxon>Gammaproteobacteria</taxon>
        <taxon>Alteromonadales</taxon>
        <taxon>Alteromonadaceae</taxon>
        <taxon>Neptunicella</taxon>
    </lineage>
</organism>
<dbReference type="Proteomes" id="UP000601768">
    <property type="component" value="Unassembled WGS sequence"/>
</dbReference>
<name>A0A8J6M2I4_9ALTE</name>
<gene>
    <name evidence="1" type="ORF">H8B19_10585</name>
</gene>
<evidence type="ECO:0000313" key="2">
    <source>
        <dbReference type="Proteomes" id="UP000601768"/>
    </source>
</evidence>
<protein>
    <submittedName>
        <fullName evidence="1">Uncharacterized protein</fullName>
    </submittedName>
</protein>